<gene>
    <name evidence="1" type="ORF">MTP16_01395</name>
</gene>
<protein>
    <recommendedName>
        <fullName evidence="3">Phage tail protein</fullName>
    </recommendedName>
</protein>
<dbReference type="EMBL" id="CP094534">
    <property type="protein sequence ID" value="UOE34321.1"/>
    <property type="molecule type" value="Genomic_DNA"/>
</dbReference>
<dbReference type="InterPro" id="IPR041408">
    <property type="entry name" value="Hcp_Tssd"/>
</dbReference>
<evidence type="ECO:0008006" key="3">
    <source>
        <dbReference type="Google" id="ProtNLM"/>
    </source>
</evidence>
<organism evidence="1 2">
    <name type="scientific">Hymenobacter monticola</name>
    <dbReference type="NCBI Taxonomy" id="1705399"/>
    <lineage>
        <taxon>Bacteria</taxon>
        <taxon>Pseudomonadati</taxon>
        <taxon>Bacteroidota</taxon>
        <taxon>Cytophagia</taxon>
        <taxon>Cytophagales</taxon>
        <taxon>Hymenobacteraceae</taxon>
        <taxon>Hymenobacter</taxon>
    </lineage>
</organism>
<dbReference type="RefSeq" id="WP_243515248.1">
    <property type="nucleotide sequence ID" value="NZ_CP094534.1"/>
</dbReference>
<sequence length="131" mass="14632">MSFSAALIVNNKQYSVRRFSWGVQQNTDVVGRPDARVQGGRLQVELDSEPDEALHHWALDDTKRMSGEIVVFAAHNRLSRRKTIRFEDAYCVGLGKQFDGSASEMGMTMTLTLSANRLSSGEVTLDNKWPA</sequence>
<evidence type="ECO:0000313" key="1">
    <source>
        <dbReference type="EMBL" id="UOE34321.1"/>
    </source>
</evidence>
<dbReference type="Proteomes" id="UP000831390">
    <property type="component" value="Chromosome"/>
</dbReference>
<reference evidence="1 2" key="1">
    <citation type="submission" date="2022-03" db="EMBL/GenBank/DDBJ databases">
        <title>Hymenobactersp. isolated from the air.</title>
        <authorList>
            <person name="Won M."/>
            <person name="Kwon S.-W."/>
        </authorList>
    </citation>
    <scope>NUCLEOTIDE SEQUENCE [LARGE SCALE GENOMIC DNA]</scope>
    <source>
        <strain evidence="1 2">KACC 22596</strain>
    </source>
</reference>
<name>A0ABY4B9G1_9BACT</name>
<dbReference type="Pfam" id="PF17642">
    <property type="entry name" value="TssD"/>
    <property type="match status" value="1"/>
</dbReference>
<evidence type="ECO:0000313" key="2">
    <source>
        <dbReference type="Proteomes" id="UP000831390"/>
    </source>
</evidence>
<accession>A0ABY4B9G1</accession>
<proteinExistence type="predicted"/>
<keyword evidence="2" id="KW-1185">Reference proteome</keyword>